<sequence>MEAKVEFGDVSGRWRRCRSRSELGQDPHAGSLWSAATVGLGLTGGEAKLMAVKVVVVAVVVVVVVVVVGICMEVWNDRRGGCAKQ</sequence>
<feature type="transmembrane region" description="Helical" evidence="1">
    <location>
        <begin position="50"/>
        <end position="75"/>
    </location>
</feature>
<accession>A0A5B7CT94</accession>
<dbReference type="Proteomes" id="UP000324222">
    <property type="component" value="Unassembled WGS sequence"/>
</dbReference>
<name>A0A5B7CT94_PORTR</name>
<evidence type="ECO:0000313" key="3">
    <source>
        <dbReference type="Proteomes" id="UP000324222"/>
    </source>
</evidence>
<proteinExistence type="predicted"/>
<evidence type="ECO:0000313" key="2">
    <source>
        <dbReference type="EMBL" id="MPC12932.1"/>
    </source>
</evidence>
<protein>
    <recommendedName>
        <fullName evidence="4">Transmembrane protein</fullName>
    </recommendedName>
</protein>
<evidence type="ECO:0008006" key="4">
    <source>
        <dbReference type="Google" id="ProtNLM"/>
    </source>
</evidence>
<keyword evidence="1" id="KW-0812">Transmembrane</keyword>
<keyword evidence="3" id="KW-1185">Reference proteome</keyword>
<comment type="caution">
    <text evidence="2">The sequence shown here is derived from an EMBL/GenBank/DDBJ whole genome shotgun (WGS) entry which is preliminary data.</text>
</comment>
<evidence type="ECO:0000256" key="1">
    <source>
        <dbReference type="SAM" id="Phobius"/>
    </source>
</evidence>
<gene>
    <name evidence="2" type="ORF">E2C01_005649</name>
</gene>
<dbReference type="AlphaFoldDB" id="A0A5B7CT94"/>
<dbReference type="EMBL" id="VSRR010000246">
    <property type="protein sequence ID" value="MPC12932.1"/>
    <property type="molecule type" value="Genomic_DNA"/>
</dbReference>
<keyword evidence="1" id="KW-1133">Transmembrane helix</keyword>
<organism evidence="2 3">
    <name type="scientific">Portunus trituberculatus</name>
    <name type="common">Swimming crab</name>
    <name type="synonym">Neptunus trituberculatus</name>
    <dbReference type="NCBI Taxonomy" id="210409"/>
    <lineage>
        <taxon>Eukaryota</taxon>
        <taxon>Metazoa</taxon>
        <taxon>Ecdysozoa</taxon>
        <taxon>Arthropoda</taxon>
        <taxon>Crustacea</taxon>
        <taxon>Multicrustacea</taxon>
        <taxon>Malacostraca</taxon>
        <taxon>Eumalacostraca</taxon>
        <taxon>Eucarida</taxon>
        <taxon>Decapoda</taxon>
        <taxon>Pleocyemata</taxon>
        <taxon>Brachyura</taxon>
        <taxon>Eubrachyura</taxon>
        <taxon>Portunoidea</taxon>
        <taxon>Portunidae</taxon>
        <taxon>Portuninae</taxon>
        <taxon>Portunus</taxon>
    </lineage>
</organism>
<keyword evidence="1" id="KW-0472">Membrane</keyword>
<reference evidence="2 3" key="1">
    <citation type="submission" date="2019-05" db="EMBL/GenBank/DDBJ databases">
        <title>Another draft genome of Portunus trituberculatus and its Hox gene families provides insights of decapod evolution.</title>
        <authorList>
            <person name="Jeong J.-H."/>
            <person name="Song I."/>
            <person name="Kim S."/>
            <person name="Choi T."/>
            <person name="Kim D."/>
            <person name="Ryu S."/>
            <person name="Kim W."/>
        </authorList>
    </citation>
    <scope>NUCLEOTIDE SEQUENCE [LARGE SCALE GENOMIC DNA]</scope>
    <source>
        <tissue evidence="2">Muscle</tissue>
    </source>
</reference>